<feature type="region of interest" description="Disordered" evidence="1">
    <location>
        <begin position="83"/>
        <end position="116"/>
    </location>
</feature>
<comment type="caution">
    <text evidence="2">The sequence shown here is derived from an EMBL/GenBank/DDBJ whole genome shotgun (WGS) entry which is preliminary data.</text>
</comment>
<dbReference type="AlphaFoldDB" id="A0A699T8U8"/>
<evidence type="ECO:0000256" key="1">
    <source>
        <dbReference type="SAM" id="MobiDB-lite"/>
    </source>
</evidence>
<dbReference type="EMBL" id="BKCJ011219346">
    <property type="protein sequence ID" value="GFD05591.1"/>
    <property type="molecule type" value="Genomic_DNA"/>
</dbReference>
<name>A0A699T8U8_TANCI</name>
<proteinExistence type="predicted"/>
<gene>
    <name evidence="2" type="ORF">Tci_877560</name>
</gene>
<evidence type="ECO:0000313" key="2">
    <source>
        <dbReference type="EMBL" id="GFD05591.1"/>
    </source>
</evidence>
<sequence length="141" mass="14432">RTYNFSRFILEGMIGNVKAPKHKFLMYPRFLQMILAFETADRTPRPTYAFTRKLFANIKFRWDQDPVPLTPSMMAIAAGGNAASDAPVGAAAGGNAPAGVAAGGNAPAGAAAGGDAADEANVVANDAAGGAAEAPQVPQSP</sequence>
<protein>
    <submittedName>
        <fullName evidence="2">Uncharacterized protein</fullName>
    </submittedName>
</protein>
<feature type="non-terminal residue" evidence="2">
    <location>
        <position position="1"/>
    </location>
</feature>
<accession>A0A699T8U8</accession>
<reference evidence="2" key="1">
    <citation type="journal article" date="2019" name="Sci. Rep.">
        <title>Draft genome of Tanacetum cinerariifolium, the natural source of mosquito coil.</title>
        <authorList>
            <person name="Yamashiro T."/>
            <person name="Shiraishi A."/>
            <person name="Satake H."/>
            <person name="Nakayama K."/>
        </authorList>
    </citation>
    <scope>NUCLEOTIDE SEQUENCE</scope>
</reference>
<organism evidence="2">
    <name type="scientific">Tanacetum cinerariifolium</name>
    <name type="common">Dalmatian daisy</name>
    <name type="synonym">Chrysanthemum cinerariifolium</name>
    <dbReference type="NCBI Taxonomy" id="118510"/>
    <lineage>
        <taxon>Eukaryota</taxon>
        <taxon>Viridiplantae</taxon>
        <taxon>Streptophyta</taxon>
        <taxon>Embryophyta</taxon>
        <taxon>Tracheophyta</taxon>
        <taxon>Spermatophyta</taxon>
        <taxon>Magnoliopsida</taxon>
        <taxon>eudicotyledons</taxon>
        <taxon>Gunneridae</taxon>
        <taxon>Pentapetalae</taxon>
        <taxon>asterids</taxon>
        <taxon>campanulids</taxon>
        <taxon>Asterales</taxon>
        <taxon>Asteraceae</taxon>
        <taxon>Asteroideae</taxon>
        <taxon>Anthemideae</taxon>
        <taxon>Anthemidinae</taxon>
        <taxon>Tanacetum</taxon>
    </lineage>
</organism>